<evidence type="ECO:0000313" key="8">
    <source>
        <dbReference type="Proteomes" id="UP001163203"/>
    </source>
</evidence>
<reference evidence="7" key="1">
    <citation type="submission" date="2022-11" db="EMBL/GenBank/DDBJ databases">
        <authorList>
            <person name="Mo P."/>
        </authorList>
    </citation>
    <scope>NUCLEOTIDE SEQUENCE</scope>
    <source>
        <strain evidence="7">HUAS 11-8</strain>
    </source>
</reference>
<dbReference type="EC" id="2.7.13.3" evidence="2"/>
<dbReference type="Gene3D" id="3.30.565.10">
    <property type="entry name" value="Histidine kinase-like ATPase, C-terminal domain"/>
    <property type="match status" value="1"/>
</dbReference>
<evidence type="ECO:0000313" key="7">
    <source>
        <dbReference type="EMBL" id="WAL68597.1"/>
    </source>
</evidence>
<organism evidence="7 8">
    <name type="scientific">Amycolatopsis cynarae</name>
    <dbReference type="NCBI Taxonomy" id="2995223"/>
    <lineage>
        <taxon>Bacteria</taxon>
        <taxon>Bacillati</taxon>
        <taxon>Actinomycetota</taxon>
        <taxon>Actinomycetes</taxon>
        <taxon>Pseudonocardiales</taxon>
        <taxon>Pseudonocardiaceae</taxon>
        <taxon>Amycolatopsis</taxon>
    </lineage>
</organism>
<sequence length="93" mass="9929">MAQAVIRTAQEAITNAHRHAPGAKVSLLLEYQDQLVRLTVTDTGAPAAHRNESGSGMGLVGMRERASLLDGTLHAGPLEPPARGWAVRLELPR</sequence>
<dbReference type="InterPro" id="IPR036890">
    <property type="entry name" value="HATPase_C_sf"/>
</dbReference>
<dbReference type="Pfam" id="PF02518">
    <property type="entry name" value="HATPase_c"/>
    <property type="match status" value="1"/>
</dbReference>
<protein>
    <recommendedName>
        <fullName evidence="2">histidine kinase</fullName>
        <ecNumber evidence="2">2.7.13.3</ecNumber>
    </recommendedName>
</protein>
<feature type="domain" description="Histidine kinase/HSP90-like ATPase" evidence="6">
    <location>
        <begin position="5"/>
        <end position="92"/>
    </location>
</feature>
<dbReference type="InterPro" id="IPR050482">
    <property type="entry name" value="Sensor_HK_TwoCompSys"/>
</dbReference>
<evidence type="ECO:0000256" key="2">
    <source>
        <dbReference type="ARBA" id="ARBA00012438"/>
    </source>
</evidence>
<name>A0ABY7B8B7_9PSEU</name>
<accession>A0ABY7B8B7</accession>
<comment type="catalytic activity">
    <reaction evidence="1">
        <text>ATP + protein L-histidine = ADP + protein N-phospho-L-histidine.</text>
        <dbReference type="EC" id="2.7.13.3"/>
    </reaction>
</comment>
<dbReference type="InterPro" id="IPR003594">
    <property type="entry name" value="HATPase_dom"/>
</dbReference>
<dbReference type="CDD" id="cd16917">
    <property type="entry name" value="HATPase_UhpB-NarQ-NarX-like"/>
    <property type="match status" value="1"/>
</dbReference>
<dbReference type="SUPFAM" id="SSF55874">
    <property type="entry name" value="ATPase domain of HSP90 chaperone/DNA topoisomerase II/histidine kinase"/>
    <property type="match status" value="1"/>
</dbReference>
<dbReference type="PANTHER" id="PTHR24421:SF10">
    <property type="entry name" value="NITRATE_NITRITE SENSOR PROTEIN NARQ"/>
    <property type="match status" value="1"/>
</dbReference>
<evidence type="ECO:0000256" key="3">
    <source>
        <dbReference type="ARBA" id="ARBA00022679"/>
    </source>
</evidence>
<evidence type="ECO:0000256" key="4">
    <source>
        <dbReference type="ARBA" id="ARBA00022777"/>
    </source>
</evidence>
<proteinExistence type="predicted"/>
<dbReference type="RefSeq" id="WP_268758690.1">
    <property type="nucleotide sequence ID" value="NZ_CP113836.1"/>
</dbReference>
<dbReference type="PANTHER" id="PTHR24421">
    <property type="entry name" value="NITRATE/NITRITE SENSOR PROTEIN NARX-RELATED"/>
    <property type="match status" value="1"/>
</dbReference>
<dbReference type="Proteomes" id="UP001163203">
    <property type="component" value="Chromosome"/>
</dbReference>
<gene>
    <name evidence="7" type="ORF">ORV05_12735</name>
</gene>
<dbReference type="EMBL" id="CP113836">
    <property type="protein sequence ID" value="WAL68597.1"/>
    <property type="molecule type" value="Genomic_DNA"/>
</dbReference>
<keyword evidence="4" id="KW-0418">Kinase</keyword>
<keyword evidence="3" id="KW-0808">Transferase</keyword>
<keyword evidence="5" id="KW-0902">Two-component regulatory system</keyword>
<keyword evidence="8" id="KW-1185">Reference proteome</keyword>
<evidence type="ECO:0000256" key="5">
    <source>
        <dbReference type="ARBA" id="ARBA00023012"/>
    </source>
</evidence>
<evidence type="ECO:0000256" key="1">
    <source>
        <dbReference type="ARBA" id="ARBA00000085"/>
    </source>
</evidence>
<evidence type="ECO:0000259" key="6">
    <source>
        <dbReference type="Pfam" id="PF02518"/>
    </source>
</evidence>